<name>A0AAE0F7Z6_9CHLO</name>
<dbReference type="Pfam" id="PF02010">
    <property type="entry name" value="REJ"/>
    <property type="match status" value="1"/>
</dbReference>
<dbReference type="EMBL" id="LGRX02023248">
    <property type="protein sequence ID" value="KAK3254730.1"/>
    <property type="molecule type" value="Genomic_DNA"/>
</dbReference>
<proteinExistence type="predicted"/>
<evidence type="ECO:0000256" key="6">
    <source>
        <dbReference type="SAM" id="MobiDB-lite"/>
    </source>
</evidence>
<dbReference type="GO" id="GO:0006816">
    <property type="term" value="P:calcium ion transport"/>
    <property type="evidence" value="ECO:0007669"/>
    <property type="project" value="TreeGrafter"/>
</dbReference>
<sequence length="939" mass="98623">MDYPRNRGGREVVFFVILSLVSTSFPVSGASPFKREHLHPLQPSRWTAPPGTAEDVEPPSSQQRRHLSSEVTSKLTLAILFDEVVLDELSSTSEPIFKAFVARAAGTEPEDVTVDRFKVYEIPNQQPRRGSLLVTTTIQWGPDDPLGTKAQAFLDVLYGDPASLFPEEAVFSGYPISLAARTVQGFIAGVPVDSATSPPPPLPACFDGTSPTDDICPPCPEGYHGDGMECFLCSLSVRISSSTAVEVAGSAGLRRTMRRSEANQVFATLEGLNDPACINTQGTTFAWRAVNGAGAEVPLDQAANQAETLTLGFPKSSLTVLDTYHVFITAALRGNADVASEDSIEFEVVLLPVEVRISNGNVLMGADNLLRLDATPSYDPNSEAAELAFRWECQRRDGGVCTDSTGGPLTAEMTGPTVQTSLQGSTSGLEYVWECLVESRTAQYTLAASASTNITVASGVLPTVSMLAPRSLKPNANDKLTLLSQVTSASSAGAALLWEVEVLGGGCGPLNLSEVADTPLTQADLVVRAGSLEAGGMYLFRLTAEDESGAAYGELELEVNLAPSGGTITASLQQGVVLDTRFTFMAPDWVDVDTPLQYQFLYQVVGKTQNSFLTNYKSLTAPDFAFTTVMPEAGLEAHGRAVTVKVQVKDVYGGIGHASTNISVFPVATASPAETQEYAASYLAYSEANLANGDVDGALHYIIGVATLFNTEPASSRSAMPLTEVDPTNTTMEEDAAVLAERQAQRGAALGMLVQVHDMLPADDASVERLAATTAEVVATPAEVPATSISSGIQLLSDVVATTQGGADAQLHGSGRDSVCAGLSGLATAAALQPNVTMDGAAEAAAAAVVVMEQVGASSLEVGTAAPSASPPSPRVHPRCPLMVCPISSFLRLHKPSAAESSAAQMRVTLDQAESSTARMRVTLDQAESSAARMRVTLD</sequence>
<accession>A0AAE0F7Z6</accession>
<gene>
    <name evidence="9" type="ORF">CYMTET_36066</name>
</gene>
<evidence type="ECO:0000256" key="2">
    <source>
        <dbReference type="ARBA" id="ARBA00022692"/>
    </source>
</evidence>
<comment type="caution">
    <text evidence="9">The sequence shown here is derived from an EMBL/GenBank/DDBJ whole genome shotgun (WGS) entry which is preliminary data.</text>
</comment>
<feature type="non-terminal residue" evidence="9">
    <location>
        <position position="939"/>
    </location>
</feature>
<keyword evidence="10" id="KW-1185">Reference proteome</keyword>
<evidence type="ECO:0000256" key="1">
    <source>
        <dbReference type="ARBA" id="ARBA00004370"/>
    </source>
</evidence>
<evidence type="ECO:0000259" key="8">
    <source>
        <dbReference type="Pfam" id="PF02010"/>
    </source>
</evidence>
<dbReference type="GO" id="GO:0005261">
    <property type="term" value="F:monoatomic cation channel activity"/>
    <property type="evidence" value="ECO:0007669"/>
    <property type="project" value="TreeGrafter"/>
</dbReference>
<organism evidence="9 10">
    <name type="scientific">Cymbomonas tetramitiformis</name>
    <dbReference type="NCBI Taxonomy" id="36881"/>
    <lineage>
        <taxon>Eukaryota</taxon>
        <taxon>Viridiplantae</taxon>
        <taxon>Chlorophyta</taxon>
        <taxon>Pyramimonadophyceae</taxon>
        <taxon>Pyramimonadales</taxon>
        <taxon>Pyramimonadaceae</taxon>
        <taxon>Cymbomonas</taxon>
    </lineage>
</organism>
<evidence type="ECO:0000256" key="7">
    <source>
        <dbReference type="SAM" id="SignalP"/>
    </source>
</evidence>
<dbReference type="AlphaFoldDB" id="A0AAE0F7Z6"/>
<evidence type="ECO:0000256" key="5">
    <source>
        <dbReference type="ARBA" id="ARBA00023136"/>
    </source>
</evidence>
<dbReference type="Proteomes" id="UP001190700">
    <property type="component" value="Unassembled WGS sequence"/>
</dbReference>
<evidence type="ECO:0000256" key="3">
    <source>
        <dbReference type="ARBA" id="ARBA00022737"/>
    </source>
</evidence>
<keyword evidence="2" id="KW-0812">Transmembrane</keyword>
<dbReference type="GO" id="GO:0005886">
    <property type="term" value="C:plasma membrane"/>
    <property type="evidence" value="ECO:0007669"/>
    <property type="project" value="TreeGrafter"/>
</dbReference>
<evidence type="ECO:0000256" key="4">
    <source>
        <dbReference type="ARBA" id="ARBA00022989"/>
    </source>
</evidence>
<evidence type="ECO:0000313" key="10">
    <source>
        <dbReference type="Proteomes" id="UP001190700"/>
    </source>
</evidence>
<dbReference type="PANTHER" id="PTHR46730:SF1">
    <property type="entry name" value="PLAT DOMAIN-CONTAINING PROTEIN"/>
    <property type="match status" value="1"/>
</dbReference>
<reference evidence="9 10" key="1">
    <citation type="journal article" date="2015" name="Genome Biol. Evol.">
        <title>Comparative Genomics of a Bacterivorous Green Alga Reveals Evolutionary Causalities and Consequences of Phago-Mixotrophic Mode of Nutrition.</title>
        <authorList>
            <person name="Burns J.A."/>
            <person name="Paasch A."/>
            <person name="Narechania A."/>
            <person name="Kim E."/>
        </authorList>
    </citation>
    <scope>NUCLEOTIDE SEQUENCE [LARGE SCALE GENOMIC DNA]</scope>
    <source>
        <strain evidence="9 10">PLY_AMNH</strain>
    </source>
</reference>
<dbReference type="InterPro" id="IPR002859">
    <property type="entry name" value="PKD/REJ-like"/>
</dbReference>
<keyword evidence="5" id="KW-0472">Membrane</keyword>
<feature type="signal peptide" evidence="7">
    <location>
        <begin position="1"/>
        <end position="29"/>
    </location>
</feature>
<feature type="region of interest" description="Disordered" evidence="6">
    <location>
        <begin position="41"/>
        <end position="68"/>
    </location>
</feature>
<dbReference type="PANTHER" id="PTHR46730">
    <property type="entry name" value="POLYCYSTIN-1"/>
    <property type="match status" value="1"/>
</dbReference>
<feature type="domain" description="PKD/REJ-like" evidence="8">
    <location>
        <begin position="276"/>
        <end position="702"/>
    </location>
</feature>
<keyword evidence="7" id="KW-0732">Signal</keyword>
<protein>
    <recommendedName>
        <fullName evidence="8">PKD/REJ-like domain-containing protein</fullName>
    </recommendedName>
</protein>
<keyword evidence="4" id="KW-1133">Transmembrane helix</keyword>
<keyword evidence="3" id="KW-0677">Repeat</keyword>
<comment type="subcellular location">
    <subcellularLocation>
        <location evidence="1">Membrane</location>
    </subcellularLocation>
</comment>
<feature type="chain" id="PRO_5041997124" description="PKD/REJ-like domain-containing protein" evidence="7">
    <location>
        <begin position="30"/>
        <end position="939"/>
    </location>
</feature>
<evidence type="ECO:0000313" key="9">
    <source>
        <dbReference type="EMBL" id="KAK3254730.1"/>
    </source>
</evidence>